<dbReference type="EMBL" id="CP036532">
    <property type="protein sequence ID" value="QBK30906.1"/>
    <property type="molecule type" value="Genomic_DNA"/>
</dbReference>
<dbReference type="PANTHER" id="PTHR43861">
    <property type="entry name" value="TRANS-ACONITATE 2-METHYLTRANSFERASE-RELATED"/>
    <property type="match status" value="1"/>
</dbReference>
<dbReference type="KEGG" id="rpod:E0E05_10065"/>
<evidence type="ECO:0000259" key="1">
    <source>
        <dbReference type="Pfam" id="PF08242"/>
    </source>
</evidence>
<dbReference type="GO" id="GO:0008168">
    <property type="term" value="F:methyltransferase activity"/>
    <property type="evidence" value="ECO:0007669"/>
    <property type="project" value="UniProtKB-KW"/>
</dbReference>
<keyword evidence="2" id="KW-0489">Methyltransferase</keyword>
<keyword evidence="2" id="KW-0808">Transferase</keyword>
<feature type="domain" description="Methyltransferase type 12" evidence="1">
    <location>
        <begin position="109"/>
        <end position="199"/>
    </location>
</feature>
<proteinExistence type="predicted"/>
<dbReference type="InterPro" id="IPR029063">
    <property type="entry name" value="SAM-dependent_MTases_sf"/>
</dbReference>
<dbReference type="GO" id="GO:0032259">
    <property type="term" value="P:methylation"/>
    <property type="evidence" value="ECO:0007669"/>
    <property type="project" value="UniProtKB-KW"/>
</dbReference>
<dbReference type="InterPro" id="IPR013217">
    <property type="entry name" value="Methyltransf_12"/>
</dbReference>
<dbReference type="OrthoDB" id="465636at2"/>
<dbReference type="Pfam" id="PF08242">
    <property type="entry name" value="Methyltransf_12"/>
    <property type="match status" value="1"/>
</dbReference>
<evidence type="ECO:0000313" key="2">
    <source>
        <dbReference type="EMBL" id="QBK30906.1"/>
    </source>
</evidence>
<keyword evidence="3" id="KW-1185">Reference proteome</keyword>
<sequence length="276" mass="29697">MSDSADALAEAYNGALAHEKAGRRDEAAALYRRCLELAPSDPCGAAMRLASMGLGPPPDRAGDAYMATLFDQVADRFDHILTEELGYAVPMQASEWLKAHRPGPYDRLLDLGCGTGLSGMMLEDICAHATGVDISEQMVEKADERAAYDELYINEAVHFLEEWAKSADRAHAPFDLIVATDVLPYFGPLEALFDGIAANATAKCRLVVSAETLPQLASANADWSVTPHQRFAHSATYLEAMCARAGFAEIELCQPITVRHEEGAPIPGFLVIAATG</sequence>
<dbReference type="GeneID" id="90767641"/>
<organism evidence="2 3">
    <name type="scientific">Roseitalea porphyridii</name>
    <dbReference type="NCBI Taxonomy" id="1852022"/>
    <lineage>
        <taxon>Bacteria</taxon>
        <taxon>Pseudomonadati</taxon>
        <taxon>Pseudomonadota</taxon>
        <taxon>Alphaproteobacteria</taxon>
        <taxon>Hyphomicrobiales</taxon>
        <taxon>Ahrensiaceae</taxon>
        <taxon>Roseitalea</taxon>
    </lineage>
</organism>
<dbReference type="CDD" id="cd02440">
    <property type="entry name" value="AdoMet_MTases"/>
    <property type="match status" value="1"/>
</dbReference>
<gene>
    <name evidence="2" type="ORF">E0E05_10065</name>
</gene>
<name>A0A4P6V2T3_9HYPH</name>
<protein>
    <submittedName>
        <fullName evidence="2">Methyltransferase domain-containing protein</fullName>
    </submittedName>
</protein>
<reference evidence="2 3" key="1">
    <citation type="journal article" date="2017" name="Int. J. Syst. Evol. Microbiol.">
        <title>Roseitalea porphyridii gen. nov., sp. nov., isolated from a red alga, and reclassification of Hoeflea suaedae Chung et al. 2013 as Pseudohoeflea suaedae gen. nov., comb. nov.</title>
        <authorList>
            <person name="Hyeon J.W."/>
            <person name="Jeong S.E."/>
            <person name="Baek K."/>
            <person name="Jeon C.O."/>
        </authorList>
    </citation>
    <scope>NUCLEOTIDE SEQUENCE [LARGE SCALE GENOMIC DNA]</scope>
    <source>
        <strain evidence="2 3">MA7-20</strain>
    </source>
</reference>
<dbReference type="Proteomes" id="UP000293719">
    <property type="component" value="Chromosome"/>
</dbReference>
<accession>A0A4P6V2T3</accession>
<evidence type="ECO:0000313" key="3">
    <source>
        <dbReference type="Proteomes" id="UP000293719"/>
    </source>
</evidence>
<dbReference type="AlphaFoldDB" id="A0A4P6V2T3"/>
<dbReference type="Gene3D" id="3.40.50.150">
    <property type="entry name" value="Vaccinia Virus protein VP39"/>
    <property type="match status" value="1"/>
</dbReference>
<dbReference type="SUPFAM" id="SSF53335">
    <property type="entry name" value="S-adenosyl-L-methionine-dependent methyltransferases"/>
    <property type="match status" value="1"/>
</dbReference>
<dbReference type="RefSeq" id="WP_131616590.1">
    <property type="nucleotide sequence ID" value="NZ_CP036532.1"/>
</dbReference>